<evidence type="ECO:0000313" key="3">
    <source>
        <dbReference type="EMBL" id="KAK3873501.1"/>
    </source>
</evidence>
<feature type="signal peptide" evidence="2">
    <location>
        <begin position="1"/>
        <end position="27"/>
    </location>
</feature>
<name>A0AAE1KF02_PETCI</name>
<reference evidence="3" key="1">
    <citation type="submission" date="2023-10" db="EMBL/GenBank/DDBJ databases">
        <title>Genome assemblies of two species of porcelain crab, Petrolisthes cinctipes and Petrolisthes manimaculis (Anomura: Porcellanidae).</title>
        <authorList>
            <person name="Angst P."/>
        </authorList>
    </citation>
    <scope>NUCLEOTIDE SEQUENCE</scope>
    <source>
        <strain evidence="3">PB745_01</strain>
        <tissue evidence="3">Gill</tissue>
    </source>
</reference>
<organism evidence="3 4">
    <name type="scientific">Petrolisthes cinctipes</name>
    <name type="common">Flat porcelain crab</name>
    <dbReference type="NCBI Taxonomy" id="88211"/>
    <lineage>
        <taxon>Eukaryota</taxon>
        <taxon>Metazoa</taxon>
        <taxon>Ecdysozoa</taxon>
        <taxon>Arthropoda</taxon>
        <taxon>Crustacea</taxon>
        <taxon>Multicrustacea</taxon>
        <taxon>Malacostraca</taxon>
        <taxon>Eumalacostraca</taxon>
        <taxon>Eucarida</taxon>
        <taxon>Decapoda</taxon>
        <taxon>Pleocyemata</taxon>
        <taxon>Anomura</taxon>
        <taxon>Galatheoidea</taxon>
        <taxon>Porcellanidae</taxon>
        <taxon>Petrolisthes</taxon>
    </lineage>
</organism>
<accession>A0AAE1KF02</accession>
<dbReference type="AlphaFoldDB" id="A0AAE1KF02"/>
<feature type="chain" id="PRO_5042263398" evidence="2">
    <location>
        <begin position="28"/>
        <end position="163"/>
    </location>
</feature>
<sequence>MRCCMVSGLVGMVVVLVAALLPHQSLSQEAKQSDDWQDLVKSEDNGVDIPSVTSEEKWKEQEEEEEAEDTDVPMLRQSETHNVIANTVNCTVTLGRVRIILINYHTASMNCTIGAYTSSALKFTRRGALSCATYRYFKRAVLSGLMPYRDAKISRQMILQQLL</sequence>
<feature type="compositionally biased region" description="Acidic residues" evidence="1">
    <location>
        <begin position="61"/>
        <end position="71"/>
    </location>
</feature>
<feature type="region of interest" description="Disordered" evidence="1">
    <location>
        <begin position="45"/>
        <end position="72"/>
    </location>
</feature>
<evidence type="ECO:0000256" key="1">
    <source>
        <dbReference type="SAM" id="MobiDB-lite"/>
    </source>
</evidence>
<protein>
    <submittedName>
        <fullName evidence="3">Uncharacterized protein</fullName>
    </submittedName>
</protein>
<gene>
    <name evidence="3" type="ORF">Pcinc_021469</name>
</gene>
<evidence type="ECO:0000256" key="2">
    <source>
        <dbReference type="SAM" id="SignalP"/>
    </source>
</evidence>
<proteinExistence type="predicted"/>
<dbReference type="Proteomes" id="UP001286313">
    <property type="component" value="Unassembled WGS sequence"/>
</dbReference>
<dbReference type="EMBL" id="JAWQEG010002215">
    <property type="protein sequence ID" value="KAK3873501.1"/>
    <property type="molecule type" value="Genomic_DNA"/>
</dbReference>
<keyword evidence="2" id="KW-0732">Signal</keyword>
<keyword evidence="4" id="KW-1185">Reference proteome</keyword>
<comment type="caution">
    <text evidence="3">The sequence shown here is derived from an EMBL/GenBank/DDBJ whole genome shotgun (WGS) entry which is preliminary data.</text>
</comment>
<evidence type="ECO:0000313" key="4">
    <source>
        <dbReference type="Proteomes" id="UP001286313"/>
    </source>
</evidence>